<proteinExistence type="predicted"/>
<organism evidence="2 3">
    <name type="scientific">Aspergillus sydowii CBS 593.65</name>
    <dbReference type="NCBI Taxonomy" id="1036612"/>
    <lineage>
        <taxon>Eukaryota</taxon>
        <taxon>Fungi</taxon>
        <taxon>Dikarya</taxon>
        <taxon>Ascomycota</taxon>
        <taxon>Pezizomycotina</taxon>
        <taxon>Eurotiomycetes</taxon>
        <taxon>Eurotiomycetidae</taxon>
        <taxon>Eurotiales</taxon>
        <taxon>Aspergillaceae</taxon>
        <taxon>Aspergillus</taxon>
        <taxon>Aspergillus subgen. Nidulantes</taxon>
    </lineage>
</organism>
<keyword evidence="3" id="KW-1185">Reference proteome</keyword>
<evidence type="ECO:0000313" key="2">
    <source>
        <dbReference type="EMBL" id="OJJ63512.1"/>
    </source>
</evidence>
<dbReference type="RefSeq" id="XP_040707318.1">
    <property type="nucleotide sequence ID" value="XM_040843371.1"/>
</dbReference>
<feature type="region of interest" description="Disordered" evidence="1">
    <location>
        <begin position="635"/>
        <end position="717"/>
    </location>
</feature>
<feature type="compositionally biased region" description="Basic and acidic residues" evidence="1">
    <location>
        <begin position="649"/>
        <end position="660"/>
    </location>
</feature>
<sequence length="717" mass="81497">MDSSTQRERQRHNIYNYNDDLFSFDNDETDPSLALVNRRFPPMVEAPSGQNTSLETSREQHTASPSPRQRVAVASIREDSPTMQNLLNSKTRNDITVHFELDVGEDLDSWLEEFSRLKRLGHFHAAEQYFDDNLRDFDSILPIAIEYADMLVEQGAYKRLRQFMSSHKEVLNPVERAGSECCAAKRLQVLYRANLLLIDAFAALHSVSTLGEAYGKVRLVEQDMRSISKQSEKPVASLDSSEIQVVRYALKILSKIERETDLVPETQFDYWSNWGHLYRPLIAASQVSDARDLVIASIEAEGALNTWRIMFQMDIHAPHAFNRLLGDWNMEHYDESTYLAILDILVSVICDLCSFSVTLPEREHLTTAERCLQHAHSVAICLKENSPELTKSRPYIRWVLAKSELERKLKSGEMNLQSHLSAFPGLVIWKNTLPIYIPIKSENPLWRPELGEHEQTPTSPAELLEAAVGTTCELGDYATEIACLTELVFCSSGSLDVLRERFDRMRDLQLNSQGNILDCQRTCLTRYLTTTSVQARRDLVAEIRELKGFRTGDYSLSEWCTLVIEDALCFSLGDILDKSPALLDEGFSIYLPQYIKDQIIYRGLEKTYNLHLNHDKVNSSSTHWSDVRSFSPEPLSAYARQPPSAVRRPSYERVRHRDPGPDIAETGGENSTNASLSEDDRTDTSVIGVSPPDRRSFSPPRRVPTRRSTVESISDSP</sequence>
<evidence type="ECO:0000256" key="1">
    <source>
        <dbReference type="SAM" id="MobiDB-lite"/>
    </source>
</evidence>
<feature type="region of interest" description="Disordered" evidence="1">
    <location>
        <begin position="43"/>
        <end position="69"/>
    </location>
</feature>
<protein>
    <submittedName>
        <fullName evidence="2">Uncharacterized protein</fullName>
    </submittedName>
</protein>
<dbReference type="GeneID" id="63759444"/>
<dbReference type="AlphaFoldDB" id="A0A1L9TVS4"/>
<feature type="compositionally biased region" description="Low complexity" evidence="1">
    <location>
        <begin position="706"/>
        <end position="717"/>
    </location>
</feature>
<dbReference type="VEuPathDB" id="FungiDB:ASPSYDRAFT_166223"/>
<gene>
    <name evidence="2" type="ORF">ASPSYDRAFT_166223</name>
</gene>
<dbReference type="Proteomes" id="UP000184356">
    <property type="component" value="Unassembled WGS sequence"/>
</dbReference>
<reference evidence="3" key="1">
    <citation type="journal article" date="2017" name="Genome Biol.">
        <title>Comparative genomics reveals high biological diversity and specific adaptations in the industrially and medically important fungal genus Aspergillus.</title>
        <authorList>
            <person name="de Vries R.P."/>
            <person name="Riley R."/>
            <person name="Wiebenga A."/>
            <person name="Aguilar-Osorio G."/>
            <person name="Amillis S."/>
            <person name="Uchima C.A."/>
            <person name="Anderluh G."/>
            <person name="Asadollahi M."/>
            <person name="Askin M."/>
            <person name="Barry K."/>
            <person name="Battaglia E."/>
            <person name="Bayram O."/>
            <person name="Benocci T."/>
            <person name="Braus-Stromeyer S.A."/>
            <person name="Caldana C."/>
            <person name="Canovas D."/>
            <person name="Cerqueira G.C."/>
            <person name="Chen F."/>
            <person name="Chen W."/>
            <person name="Choi C."/>
            <person name="Clum A."/>
            <person name="Dos Santos R.A."/>
            <person name="Damasio A.R."/>
            <person name="Diallinas G."/>
            <person name="Emri T."/>
            <person name="Fekete E."/>
            <person name="Flipphi M."/>
            <person name="Freyberg S."/>
            <person name="Gallo A."/>
            <person name="Gournas C."/>
            <person name="Habgood R."/>
            <person name="Hainaut M."/>
            <person name="Harispe M.L."/>
            <person name="Henrissat B."/>
            <person name="Hilden K.S."/>
            <person name="Hope R."/>
            <person name="Hossain A."/>
            <person name="Karabika E."/>
            <person name="Karaffa L."/>
            <person name="Karanyi Z."/>
            <person name="Krasevec N."/>
            <person name="Kuo A."/>
            <person name="Kusch H."/>
            <person name="LaButti K."/>
            <person name="Lagendijk E.L."/>
            <person name="Lapidus A."/>
            <person name="Levasseur A."/>
            <person name="Lindquist E."/>
            <person name="Lipzen A."/>
            <person name="Logrieco A.F."/>
            <person name="MacCabe A."/>
            <person name="Maekelae M.R."/>
            <person name="Malavazi I."/>
            <person name="Melin P."/>
            <person name="Meyer V."/>
            <person name="Mielnichuk N."/>
            <person name="Miskei M."/>
            <person name="Molnar A.P."/>
            <person name="Mule G."/>
            <person name="Ngan C.Y."/>
            <person name="Orejas M."/>
            <person name="Orosz E."/>
            <person name="Ouedraogo J.P."/>
            <person name="Overkamp K.M."/>
            <person name="Park H.-S."/>
            <person name="Perrone G."/>
            <person name="Piumi F."/>
            <person name="Punt P.J."/>
            <person name="Ram A.F."/>
            <person name="Ramon A."/>
            <person name="Rauscher S."/>
            <person name="Record E."/>
            <person name="Riano-Pachon D.M."/>
            <person name="Robert V."/>
            <person name="Roehrig J."/>
            <person name="Ruller R."/>
            <person name="Salamov A."/>
            <person name="Salih N.S."/>
            <person name="Samson R.A."/>
            <person name="Sandor E."/>
            <person name="Sanguinetti M."/>
            <person name="Schuetze T."/>
            <person name="Sepcic K."/>
            <person name="Shelest E."/>
            <person name="Sherlock G."/>
            <person name="Sophianopoulou V."/>
            <person name="Squina F.M."/>
            <person name="Sun H."/>
            <person name="Susca A."/>
            <person name="Todd R.B."/>
            <person name="Tsang A."/>
            <person name="Unkles S.E."/>
            <person name="van de Wiele N."/>
            <person name="van Rossen-Uffink D."/>
            <person name="Oliveira J.V."/>
            <person name="Vesth T.C."/>
            <person name="Visser J."/>
            <person name="Yu J.-H."/>
            <person name="Zhou M."/>
            <person name="Andersen M.R."/>
            <person name="Archer D.B."/>
            <person name="Baker S.E."/>
            <person name="Benoit I."/>
            <person name="Brakhage A.A."/>
            <person name="Braus G.H."/>
            <person name="Fischer R."/>
            <person name="Frisvad J.C."/>
            <person name="Goldman G.H."/>
            <person name="Houbraken J."/>
            <person name="Oakley B."/>
            <person name="Pocsi I."/>
            <person name="Scazzocchio C."/>
            <person name="Seiboth B."/>
            <person name="vanKuyk P.A."/>
            <person name="Wortman J."/>
            <person name="Dyer P.S."/>
            <person name="Grigoriev I.V."/>
        </authorList>
    </citation>
    <scope>NUCLEOTIDE SEQUENCE [LARGE SCALE GENOMIC DNA]</scope>
    <source>
        <strain evidence="3">CBS 593.65</strain>
    </source>
</reference>
<name>A0A1L9TVS4_9EURO</name>
<evidence type="ECO:0000313" key="3">
    <source>
        <dbReference type="Proteomes" id="UP000184356"/>
    </source>
</evidence>
<dbReference type="STRING" id="1036612.A0A1L9TVS4"/>
<dbReference type="EMBL" id="KV878582">
    <property type="protein sequence ID" value="OJJ63512.1"/>
    <property type="molecule type" value="Genomic_DNA"/>
</dbReference>
<dbReference type="OrthoDB" id="4838614at2759"/>
<accession>A0A1L9TVS4</accession>